<dbReference type="InterPro" id="IPR005129">
    <property type="entry name" value="GTPase_ArgK"/>
</dbReference>
<keyword evidence="2" id="KW-0378">Hydrolase</keyword>
<dbReference type="GO" id="GO:0005525">
    <property type="term" value="F:GTP binding"/>
    <property type="evidence" value="ECO:0007669"/>
    <property type="project" value="InterPro"/>
</dbReference>
<dbReference type="NCBIfam" id="TIGR00750">
    <property type="entry name" value="lao"/>
    <property type="match status" value="1"/>
</dbReference>
<name>A0A7L4ZEX2_9FLAO</name>
<dbReference type="InterPro" id="IPR027417">
    <property type="entry name" value="P-loop_NTPase"/>
</dbReference>
<dbReference type="GO" id="GO:0005737">
    <property type="term" value="C:cytoplasm"/>
    <property type="evidence" value="ECO:0007669"/>
    <property type="project" value="TreeGrafter"/>
</dbReference>
<dbReference type="RefSeq" id="WP_160128024.1">
    <property type="nucleotide sequence ID" value="NZ_CP019288.1"/>
</dbReference>
<dbReference type="Gene3D" id="1.20.5.170">
    <property type="match status" value="1"/>
</dbReference>
<dbReference type="AlphaFoldDB" id="A0A7L4ZEX2"/>
<dbReference type="EMBL" id="CP019288">
    <property type="protein sequence ID" value="QHI35272.1"/>
    <property type="molecule type" value="Genomic_DNA"/>
</dbReference>
<dbReference type="Proteomes" id="UP000464657">
    <property type="component" value="Chromosome"/>
</dbReference>
<evidence type="ECO:0000313" key="3">
    <source>
        <dbReference type="Proteomes" id="UP000464657"/>
    </source>
</evidence>
<accession>A0A7L4ZEX2</accession>
<dbReference type="KEGG" id="kan:IMCC3317_06180"/>
<dbReference type="PANTHER" id="PTHR23408:SF3">
    <property type="entry name" value="METHYLMALONIC ACIDURIA TYPE A PROTEIN, MITOCHONDRIAL"/>
    <property type="match status" value="1"/>
</dbReference>
<reference evidence="2 3" key="1">
    <citation type="journal article" date="2013" name="Int. J. Syst. Evol. Microbiol.">
        <title>Kordia antarctica sp. nov., isolated from Antarctic seawater.</title>
        <authorList>
            <person name="Baek K."/>
            <person name="Choi A."/>
            <person name="Kang I."/>
            <person name="Lee K."/>
            <person name="Cho J.C."/>
        </authorList>
    </citation>
    <scope>NUCLEOTIDE SEQUENCE [LARGE SCALE GENOMIC DNA]</scope>
    <source>
        <strain evidence="2 3">IMCC3317</strain>
    </source>
</reference>
<dbReference type="Gene3D" id="3.40.50.300">
    <property type="entry name" value="P-loop containing nucleotide triphosphate hydrolases"/>
    <property type="match status" value="1"/>
</dbReference>
<sequence length="361" mass="39864">MTSKKTHTSALHEKDGISKPDFISKTSVDTIKKNRRKQPSVDELVTGILNHDKVALSRAITLVESKSVTHLAKATEIIEKCLPHANTSIRIGITGVPGVGKSTFIEAFGKHLTGLGKKVAVLAVDPSSSISSGSILGDKTRMEDLVKDENAFIRPSASGDSLGGVARKTRETIILCEACGFDTIVIETVGVGQSETAVHSMVDFFLLLKLAGAGDELQGIKRGIIEMADAIVINKADGDNIKRAQIARTEFKRALHLYPQKASEWLPKVVTASALKYEGIDDVWQLISEFCETTKANHYFENHRKQQNRFWLLQTIEERLKHNFYNNEHVKSVLDEYLNATENSTISPFHAAQQLLDLLKF</sequence>
<dbReference type="Gene3D" id="1.10.287.130">
    <property type="match status" value="1"/>
</dbReference>
<evidence type="ECO:0000313" key="2">
    <source>
        <dbReference type="EMBL" id="QHI35272.1"/>
    </source>
</evidence>
<dbReference type="EC" id="3.6.5.-" evidence="2"/>
<dbReference type="NCBIfam" id="NF006958">
    <property type="entry name" value="PRK09435.1"/>
    <property type="match status" value="1"/>
</dbReference>
<gene>
    <name evidence="2" type="primary">argK</name>
    <name evidence="2" type="ORF">IMCC3317_06180</name>
</gene>
<comment type="similarity">
    <text evidence="1">Belongs to the SIMIBI class G3E GTPase family. ArgK/MeaB subfamily.</text>
</comment>
<dbReference type="Pfam" id="PF03308">
    <property type="entry name" value="MeaB"/>
    <property type="match status" value="1"/>
</dbReference>
<proteinExistence type="inferred from homology"/>
<dbReference type="SUPFAM" id="SSF52540">
    <property type="entry name" value="P-loop containing nucleoside triphosphate hydrolases"/>
    <property type="match status" value="1"/>
</dbReference>
<evidence type="ECO:0000256" key="1">
    <source>
        <dbReference type="ARBA" id="ARBA00009625"/>
    </source>
</evidence>
<organism evidence="2 3">
    <name type="scientific">Kordia antarctica</name>
    <dbReference type="NCBI Taxonomy" id="1218801"/>
    <lineage>
        <taxon>Bacteria</taxon>
        <taxon>Pseudomonadati</taxon>
        <taxon>Bacteroidota</taxon>
        <taxon>Flavobacteriia</taxon>
        <taxon>Flavobacteriales</taxon>
        <taxon>Flavobacteriaceae</taxon>
        <taxon>Kordia</taxon>
    </lineage>
</organism>
<keyword evidence="3" id="KW-1185">Reference proteome</keyword>
<dbReference type="CDD" id="cd03114">
    <property type="entry name" value="MMAA-like"/>
    <property type="match status" value="1"/>
</dbReference>
<dbReference type="GO" id="GO:0003924">
    <property type="term" value="F:GTPase activity"/>
    <property type="evidence" value="ECO:0007669"/>
    <property type="project" value="InterPro"/>
</dbReference>
<protein>
    <submittedName>
        <fullName evidence="2">GTPase ArgK</fullName>
        <ecNumber evidence="2">3.6.5.-</ecNumber>
    </submittedName>
</protein>
<dbReference type="OrthoDB" id="9778292at2"/>
<dbReference type="PANTHER" id="PTHR23408">
    <property type="entry name" value="METHYLMALONYL-COA MUTASE"/>
    <property type="match status" value="1"/>
</dbReference>